<accession>Q5QBJ1</accession>
<dbReference type="EMBL" id="AY752820">
    <property type="protein sequence ID" value="AAV84233.1"/>
    <property type="molecule type" value="mRNA"/>
</dbReference>
<dbReference type="AlphaFoldDB" id="Q5QBJ1"/>
<name>Q5QBJ1_CULSO</name>
<organism evidence="2">
    <name type="scientific">Culicoides sonorensis</name>
    <name type="common">Biting midge</name>
    <dbReference type="NCBI Taxonomy" id="179676"/>
    <lineage>
        <taxon>Eukaryota</taxon>
        <taxon>Metazoa</taxon>
        <taxon>Ecdysozoa</taxon>
        <taxon>Arthropoda</taxon>
        <taxon>Hexapoda</taxon>
        <taxon>Insecta</taxon>
        <taxon>Pterygota</taxon>
        <taxon>Neoptera</taxon>
        <taxon>Endopterygota</taxon>
        <taxon>Diptera</taxon>
        <taxon>Nematocera</taxon>
        <taxon>Chironomoidea</taxon>
        <taxon>Ceratopogonidae</taxon>
        <taxon>Ceratopogoninae</taxon>
        <taxon>Culicoides</taxon>
        <taxon>Monoculicoides</taxon>
    </lineage>
</organism>
<sequence length="223" mass="24536">LNINLIGSLIKVNLNKKHKMASSISLLLLIFALTNSALSLCPVPNCNSSSASNVDEPLYPHSDPYKFWQCAPSTNGLWSPVEKDCAVGGTVFSYAEQACVWLNEWDQTCQNYPETTTVNAPTTTSTSTSTSEPSTTESTSTVEPSNVNCCSALDCTISDVALLPDCPFTNIRYREFYRECVNGQEIRKHCPHKPGAEQLVFNYFIQSCVHPTKFEEACPSGLF</sequence>
<proteinExistence type="evidence at transcript level"/>
<evidence type="ECO:0000256" key="1">
    <source>
        <dbReference type="SAM" id="MobiDB-lite"/>
    </source>
</evidence>
<feature type="region of interest" description="Disordered" evidence="1">
    <location>
        <begin position="116"/>
        <end position="144"/>
    </location>
</feature>
<protein>
    <submittedName>
        <fullName evidence="2">Uncharacterized protein</fullName>
    </submittedName>
</protein>
<evidence type="ECO:0000313" key="2">
    <source>
        <dbReference type="EMBL" id="AAV84233.1"/>
    </source>
</evidence>
<reference evidence="2" key="1">
    <citation type="journal article" date="2005" name="Insect Mol. Biol.">
        <title>Midgut and salivary gland transcriptomes of the arbovirus vector Culicoides sonorensis (Diptera: Ceratopogonidae).</title>
        <authorList>
            <person name="Campbell C.L."/>
            <person name="Vandyke K.A."/>
            <person name="Letchworth G.J."/>
            <person name="Drolet B.S."/>
            <person name="Hanekamp T."/>
            <person name="Wilson W.C."/>
        </authorList>
    </citation>
    <scope>NUCLEOTIDE SEQUENCE</scope>
</reference>
<feature type="non-terminal residue" evidence="2">
    <location>
        <position position="1"/>
    </location>
</feature>